<dbReference type="KEGG" id="otr:OTERR_29770"/>
<dbReference type="Gene3D" id="3.40.1190.20">
    <property type="match status" value="1"/>
</dbReference>
<evidence type="ECO:0000313" key="5">
    <source>
        <dbReference type="EMBL" id="QEL66453.1"/>
    </source>
</evidence>
<dbReference type="GO" id="GO:0005829">
    <property type="term" value="C:cytosol"/>
    <property type="evidence" value="ECO:0007669"/>
    <property type="project" value="TreeGrafter"/>
</dbReference>
<feature type="compositionally biased region" description="Acidic residues" evidence="3">
    <location>
        <begin position="202"/>
        <end position="223"/>
    </location>
</feature>
<dbReference type="EC" id="2.7.1.49" evidence="2"/>
<dbReference type="GO" id="GO:0009228">
    <property type="term" value="P:thiamine biosynthetic process"/>
    <property type="evidence" value="ECO:0007669"/>
    <property type="project" value="InterPro"/>
</dbReference>
<dbReference type="Pfam" id="PF08543">
    <property type="entry name" value="Phos_pyr_kin"/>
    <property type="match status" value="2"/>
</dbReference>
<keyword evidence="5" id="KW-0808">Transferase</keyword>
<keyword evidence="6" id="KW-1185">Reference proteome</keyword>
<name>A0A5C1EC33_9RHOO</name>
<organism evidence="5 6">
    <name type="scientific">Oryzomicrobium terrae</name>
    <dbReference type="NCBI Taxonomy" id="1735038"/>
    <lineage>
        <taxon>Bacteria</taxon>
        <taxon>Pseudomonadati</taxon>
        <taxon>Pseudomonadota</taxon>
        <taxon>Betaproteobacteria</taxon>
        <taxon>Rhodocyclales</taxon>
        <taxon>Rhodocyclaceae</taxon>
        <taxon>Oryzomicrobium</taxon>
    </lineage>
</organism>
<dbReference type="GO" id="GO:0008972">
    <property type="term" value="F:phosphomethylpyrimidine kinase activity"/>
    <property type="evidence" value="ECO:0007669"/>
    <property type="project" value="InterPro"/>
</dbReference>
<dbReference type="EMBL" id="CP022579">
    <property type="protein sequence ID" value="QEL66453.1"/>
    <property type="molecule type" value="Genomic_DNA"/>
</dbReference>
<evidence type="ECO:0000256" key="1">
    <source>
        <dbReference type="ARBA" id="ARBA00004948"/>
    </source>
</evidence>
<accession>A0A5C1EC33</accession>
<dbReference type="GO" id="GO:0009229">
    <property type="term" value="P:thiamine diphosphate biosynthetic process"/>
    <property type="evidence" value="ECO:0007669"/>
    <property type="project" value="UniProtKB-UniPathway"/>
</dbReference>
<dbReference type="Proteomes" id="UP000323671">
    <property type="component" value="Chromosome"/>
</dbReference>
<reference evidence="5 6" key="1">
    <citation type="submission" date="2017-07" db="EMBL/GenBank/DDBJ databases">
        <title>Complete genome sequence of Oryzomicrobium terrae TPP412.</title>
        <authorList>
            <person name="Chiu L.-W."/>
            <person name="Lo K.-J."/>
            <person name="Tsai Y.-M."/>
            <person name="Lin S.-S."/>
            <person name="Kuo C.-H."/>
            <person name="Liu C.-T."/>
        </authorList>
    </citation>
    <scope>NUCLEOTIDE SEQUENCE [LARGE SCALE GENOMIC DNA]</scope>
    <source>
        <strain evidence="5 6">TPP412</strain>
    </source>
</reference>
<keyword evidence="5" id="KW-0418">Kinase</keyword>
<dbReference type="AlphaFoldDB" id="A0A5C1EC33"/>
<dbReference type="UniPathway" id="UPA00060">
    <property type="reaction ID" value="UER00138"/>
</dbReference>
<feature type="domain" description="Pyridoxamine kinase/Phosphomethylpyrimidine kinase" evidence="4">
    <location>
        <begin position="226"/>
        <end position="324"/>
    </location>
</feature>
<evidence type="ECO:0000256" key="2">
    <source>
        <dbReference type="ARBA" id="ARBA00012135"/>
    </source>
</evidence>
<sequence length="343" mass="35606">MSHPSSPLASPRGGAPRHASPPIVLTFAASDPTGAGGLQADLLTLASLGCHPLSVLTAVAVQDSAALDALQPVSPEWIDDQARTLLEDMSVGAFKVGRLGSVENAALVAEILADYPDIPVVLDPVALAPAPVGSGDGPRLADDLSEAWGDSWEAQWDGELESDRALAAAVAELLLPQATVVTPNRLEARLLAGDLPARGGEDQDDAGDDVEGDDSVAADPADDDAAPAAELARTLIERGCSHVLFTGVHTPSPDVVNRLYDETGLVHTYRWKRLAGPFNGAGATLSAAIAANLANGLTIQDAVREAQDYCWHALAAGFRAGMGRRVPDRFFWARGLAGDGRPS</sequence>
<dbReference type="InterPro" id="IPR029056">
    <property type="entry name" value="Ribokinase-like"/>
</dbReference>
<evidence type="ECO:0000313" key="6">
    <source>
        <dbReference type="Proteomes" id="UP000323671"/>
    </source>
</evidence>
<evidence type="ECO:0000259" key="4">
    <source>
        <dbReference type="Pfam" id="PF08543"/>
    </source>
</evidence>
<gene>
    <name evidence="5" type="primary">thiD</name>
    <name evidence="5" type="ORF">OTERR_29770</name>
</gene>
<dbReference type="PANTHER" id="PTHR20858:SF17">
    <property type="entry name" value="HYDROXYMETHYLPYRIMIDINE_PHOSPHOMETHYLPYRIMIDINE KINASE THI20-RELATED"/>
    <property type="match status" value="1"/>
</dbReference>
<feature type="region of interest" description="Disordered" evidence="3">
    <location>
        <begin position="1"/>
        <end position="20"/>
    </location>
</feature>
<evidence type="ECO:0000256" key="3">
    <source>
        <dbReference type="SAM" id="MobiDB-lite"/>
    </source>
</evidence>
<dbReference type="PANTHER" id="PTHR20858">
    <property type="entry name" value="PHOSPHOMETHYLPYRIMIDINE KINASE"/>
    <property type="match status" value="1"/>
</dbReference>
<feature type="domain" description="Pyridoxamine kinase/Phosphomethylpyrimidine kinase" evidence="4">
    <location>
        <begin position="31"/>
        <end position="128"/>
    </location>
</feature>
<proteinExistence type="predicted"/>
<dbReference type="InterPro" id="IPR004399">
    <property type="entry name" value="HMP/HMP-P_kinase_dom"/>
</dbReference>
<dbReference type="CDD" id="cd01169">
    <property type="entry name" value="HMPP_kinase"/>
    <property type="match status" value="1"/>
</dbReference>
<dbReference type="InterPro" id="IPR013749">
    <property type="entry name" value="PM/HMP-P_kinase-1"/>
</dbReference>
<dbReference type="GO" id="GO:0008902">
    <property type="term" value="F:hydroxymethylpyrimidine kinase activity"/>
    <property type="evidence" value="ECO:0007669"/>
    <property type="project" value="UniProtKB-EC"/>
</dbReference>
<dbReference type="SUPFAM" id="SSF53613">
    <property type="entry name" value="Ribokinase-like"/>
    <property type="match status" value="1"/>
</dbReference>
<comment type="pathway">
    <text evidence="1">Cofactor biosynthesis; thiamine diphosphate biosynthesis.</text>
</comment>
<feature type="region of interest" description="Disordered" evidence="3">
    <location>
        <begin position="193"/>
        <end position="223"/>
    </location>
</feature>
<dbReference type="RefSeq" id="WP_149426287.1">
    <property type="nucleotide sequence ID" value="NZ_CP022579.1"/>
</dbReference>
<protein>
    <recommendedName>
        <fullName evidence="2">hydroxymethylpyrimidine kinase</fullName>
        <ecNumber evidence="2">2.7.1.49</ecNumber>
    </recommendedName>
</protein>